<evidence type="ECO:0000313" key="2">
    <source>
        <dbReference type="Proteomes" id="UP001148482"/>
    </source>
</evidence>
<sequence>MLFKFEDLKVYQKSLVFIDGVYKITLQFPPEELFGLTSQFRRASTSIALNIAEGSGSTDKDFNKYLRTTFNSLKECVVCSTLAFRLKFINKEVYDNLRKELAEISKMIAGLRKYLNQNNPEY</sequence>
<dbReference type="InterPro" id="IPR012657">
    <property type="entry name" value="23S_rRNA-intervening_sequence"/>
</dbReference>
<dbReference type="CDD" id="cd16377">
    <property type="entry name" value="23S_rRNA_IVP_like"/>
    <property type="match status" value="1"/>
</dbReference>
<comment type="caution">
    <text evidence="1">The sequence shown here is derived from an EMBL/GenBank/DDBJ whole genome shotgun (WGS) entry which is preliminary data.</text>
</comment>
<reference evidence="1" key="1">
    <citation type="submission" date="2022-11" db="EMBL/GenBank/DDBJ databases">
        <title>Salinimicrobium profundisediminis sp. nov., isolated from deep-sea sediment of the Mariana Trench.</title>
        <authorList>
            <person name="Fu H."/>
        </authorList>
    </citation>
    <scope>NUCLEOTIDE SEQUENCE</scope>
    <source>
        <strain evidence="1">MT39</strain>
    </source>
</reference>
<dbReference type="EMBL" id="JAPJDA010000015">
    <property type="protein sequence ID" value="MCX2838544.1"/>
    <property type="molecule type" value="Genomic_DNA"/>
</dbReference>
<protein>
    <submittedName>
        <fullName evidence="1">Four helix bundle protein</fullName>
    </submittedName>
</protein>
<dbReference type="Pfam" id="PF05635">
    <property type="entry name" value="23S_rRNA_IVP"/>
    <property type="match status" value="1"/>
</dbReference>
<dbReference type="Gene3D" id="1.20.1440.60">
    <property type="entry name" value="23S rRNA-intervening sequence"/>
    <property type="match status" value="1"/>
</dbReference>
<gene>
    <name evidence="1" type="ORF">OQ279_10290</name>
</gene>
<dbReference type="SUPFAM" id="SSF158446">
    <property type="entry name" value="IVS-encoded protein-like"/>
    <property type="match status" value="1"/>
</dbReference>
<dbReference type="AlphaFoldDB" id="A0A9X3CXM8"/>
<organism evidence="1 2">
    <name type="scientific">Salinimicrobium profundisediminis</name>
    <dbReference type="NCBI Taxonomy" id="2994553"/>
    <lineage>
        <taxon>Bacteria</taxon>
        <taxon>Pseudomonadati</taxon>
        <taxon>Bacteroidota</taxon>
        <taxon>Flavobacteriia</taxon>
        <taxon>Flavobacteriales</taxon>
        <taxon>Flavobacteriaceae</taxon>
        <taxon>Salinimicrobium</taxon>
    </lineage>
</organism>
<keyword evidence="2" id="KW-1185">Reference proteome</keyword>
<proteinExistence type="predicted"/>
<dbReference type="PANTHER" id="PTHR38471:SF2">
    <property type="entry name" value="FOUR HELIX BUNDLE PROTEIN"/>
    <property type="match status" value="1"/>
</dbReference>
<dbReference type="RefSeq" id="WP_266069800.1">
    <property type="nucleotide sequence ID" value="NZ_JAPJDA010000015.1"/>
</dbReference>
<name>A0A9X3CXM8_9FLAO</name>
<dbReference type="PANTHER" id="PTHR38471">
    <property type="entry name" value="FOUR HELIX BUNDLE PROTEIN"/>
    <property type="match status" value="1"/>
</dbReference>
<dbReference type="Proteomes" id="UP001148482">
    <property type="component" value="Unassembled WGS sequence"/>
</dbReference>
<dbReference type="NCBIfam" id="TIGR02436">
    <property type="entry name" value="four helix bundle protein"/>
    <property type="match status" value="1"/>
</dbReference>
<dbReference type="InterPro" id="IPR036583">
    <property type="entry name" value="23S_rRNA_IVS_sf"/>
</dbReference>
<accession>A0A9X3CXM8</accession>
<evidence type="ECO:0000313" key="1">
    <source>
        <dbReference type="EMBL" id="MCX2838544.1"/>
    </source>
</evidence>